<dbReference type="AlphaFoldDB" id="A0A7S8E7V1"/>
<dbReference type="SFLD" id="SFLDG01129">
    <property type="entry name" value="C1.5:_HAD__Beta-PGM__Phosphata"/>
    <property type="match status" value="1"/>
</dbReference>
<keyword evidence="3" id="KW-1185">Reference proteome</keyword>
<proteinExistence type="predicted"/>
<dbReference type="GO" id="GO:0016787">
    <property type="term" value="F:hydrolase activity"/>
    <property type="evidence" value="ECO:0007669"/>
    <property type="project" value="UniProtKB-KW"/>
</dbReference>
<dbReference type="Gene3D" id="3.40.50.1000">
    <property type="entry name" value="HAD superfamily/HAD-like"/>
    <property type="match status" value="1"/>
</dbReference>
<sequence length="251" mass="27793">MPITHIFFDLHGTLVHTARLAPCFAESIGHMMAGNYGGQPQDWAKAYRHIQADWTSYFADLHLGGDEGLANLREGLYRTTRALFRLMHVKEPSQPQLMELAIQLAENAPSHCKDVFYEDVQACLQALHAEPYQLGICSYALAQQARSLLMRADLMTYFTGPIIGPDIAERFEKSTQFYEAAVRLAGTSSQHCLAVDDSLSDLSSAHQVGMMTAHLDRPGMHPSANADVYKADLILGDNLHSLINAMHSHAL</sequence>
<accession>A0A7S8E7V1</accession>
<dbReference type="SUPFAM" id="SSF56784">
    <property type="entry name" value="HAD-like"/>
    <property type="match status" value="1"/>
</dbReference>
<dbReference type="Gene3D" id="1.10.150.520">
    <property type="match status" value="1"/>
</dbReference>
<evidence type="ECO:0000313" key="2">
    <source>
        <dbReference type="EMBL" id="QPC81967.1"/>
    </source>
</evidence>
<gene>
    <name evidence="2" type="ORF">G4Y79_20100</name>
</gene>
<name>A0A7S8E7V1_9CHLR</name>
<dbReference type="RefSeq" id="WP_195170037.1">
    <property type="nucleotide sequence ID" value="NZ_CP062983.1"/>
</dbReference>
<dbReference type="EMBL" id="CP062983">
    <property type="protein sequence ID" value="QPC81967.1"/>
    <property type="molecule type" value="Genomic_DNA"/>
</dbReference>
<evidence type="ECO:0000313" key="3">
    <source>
        <dbReference type="Proteomes" id="UP000594468"/>
    </source>
</evidence>
<dbReference type="InterPro" id="IPR023214">
    <property type="entry name" value="HAD_sf"/>
</dbReference>
<dbReference type="PANTHER" id="PTHR43316">
    <property type="entry name" value="HYDROLASE, HALOACID DELAHOGENASE-RELATED"/>
    <property type="match status" value="1"/>
</dbReference>
<dbReference type="PANTHER" id="PTHR43316:SF3">
    <property type="entry name" value="HALOACID DEHALOGENASE, TYPE II (AFU_ORTHOLOGUE AFUA_2G07750)-RELATED"/>
    <property type="match status" value="1"/>
</dbReference>
<dbReference type="Pfam" id="PF00702">
    <property type="entry name" value="Hydrolase"/>
    <property type="match status" value="1"/>
</dbReference>
<keyword evidence="1 2" id="KW-0378">Hydrolase</keyword>
<dbReference type="SFLD" id="SFLDS00003">
    <property type="entry name" value="Haloacid_Dehalogenase"/>
    <property type="match status" value="1"/>
</dbReference>
<dbReference type="KEGG" id="pmet:G4Y79_20100"/>
<dbReference type="Proteomes" id="UP000594468">
    <property type="component" value="Chromosome"/>
</dbReference>
<protein>
    <submittedName>
        <fullName evidence="2">HAD family hydrolase</fullName>
    </submittedName>
</protein>
<dbReference type="InterPro" id="IPR036412">
    <property type="entry name" value="HAD-like_sf"/>
</dbReference>
<reference evidence="2 3" key="1">
    <citation type="submission" date="2020-02" db="EMBL/GenBank/DDBJ databases">
        <authorList>
            <person name="Zheng R.K."/>
            <person name="Sun C.M."/>
        </authorList>
    </citation>
    <scope>NUCLEOTIDE SEQUENCE [LARGE SCALE GENOMIC DNA]</scope>
    <source>
        <strain evidence="3">rifampicinis</strain>
    </source>
</reference>
<dbReference type="InterPro" id="IPR051540">
    <property type="entry name" value="S-2-haloacid_dehalogenase"/>
</dbReference>
<organism evidence="2 3">
    <name type="scientific">Phototrophicus methaneseepsis</name>
    <dbReference type="NCBI Taxonomy" id="2710758"/>
    <lineage>
        <taxon>Bacteria</taxon>
        <taxon>Bacillati</taxon>
        <taxon>Chloroflexota</taxon>
        <taxon>Candidatus Thermofontia</taxon>
        <taxon>Phototrophicales</taxon>
        <taxon>Phototrophicaceae</taxon>
        <taxon>Phototrophicus</taxon>
    </lineage>
</organism>
<evidence type="ECO:0000256" key="1">
    <source>
        <dbReference type="ARBA" id="ARBA00022801"/>
    </source>
</evidence>